<dbReference type="AlphaFoldDB" id="A0ABD0LY07"/>
<protein>
    <submittedName>
        <fullName evidence="1">Uncharacterized protein</fullName>
    </submittedName>
</protein>
<keyword evidence="2" id="KW-1185">Reference proteome</keyword>
<proteinExistence type="predicted"/>
<dbReference type="EMBL" id="JACVVK020000017">
    <property type="protein sequence ID" value="KAK7504016.1"/>
    <property type="molecule type" value="Genomic_DNA"/>
</dbReference>
<evidence type="ECO:0000313" key="2">
    <source>
        <dbReference type="Proteomes" id="UP001519460"/>
    </source>
</evidence>
<feature type="non-terminal residue" evidence="1">
    <location>
        <position position="152"/>
    </location>
</feature>
<sequence length="152" mass="15995">AGQVLGKSGASPCPNAGRAANTAGIWPDPLIADMLAMTSKDKPKRRNAGEDILAILGDAEQRPSSKCLSEAILIEEAACPGNAFDYAHSQYIPSQFAAEYFLMKNTQRRFSEKGLERGDPALSGAAMFAALTGGLDGATCDFPEVISAGKRM</sequence>
<feature type="non-terminal residue" evidence="1">
    <location>
        <position position="1"/>
    </location>
</feature>
<gene>
    <name evidence="1" type="ORF">BaRGS_00004748</name>
</gene>
<name>A0ABD0LY07_9CAEN</name>
<dbReference type="Proteomes" id="UP001519460">
    <property type="component" value="Unassembled WGS sequence"/>
</dbReference>
<reference evidence="1 2" key="1">
    <citation type="journal article" date="2023" name="Sci. Data">
        <title>Genome assembly of the Korean intertidal mud-creeper Batillaria attramentaria.</title>
        <authorList>
            <person name="Patra A.K."/>
            <person name="Ho P.T."/>
            <person name="Jun S."/>
            <person name="Lee S.J."/>
            <person name="Kim Y."/>
            <person name="Won Y.J."/>
        </authorList>
    </citation>
    <scope>NUCLEOTIDE SEQUENCE [LARGE SCALE GENOMIC DNA]</scope>
    <source>
        <strain evidence="1">Wonlab-2016</strain>
    </source>
</reference>
<organism evidence="1 2">
    <name type="scientific">Batillaria attramentaria</name>
    <dbReference type="NCBI Taxonomy" id="370345"/>
    <lineage>
        <taxon>Eukaryota</taxon>
        <taxon>Metazoa</taxon>
        <taxon>Spiralia</taxon>
        <taxon>Lophotrochozoa</taxon>
        <taxon>Mollusca</taxon>
        <taxon>Gastropoda</taxon>
        <taxon>Caenogastropoda</taxon>
        <taxon>Sorbeoconcha</taxon>
        <taxon>Cerithioidea</taxon>
        <taxon>Batillariidae</taxon>
        <taxon>Batillaria</taxon>
    </lineage>
</organism>
<comment type="caution">
    <text evidence="1">The sequence shown here is derived from an EMBL/GenBank/DDBJ whole genome shotgun (WGS) entry which is preliminary data.</text>
</comment>
<evidence type="ECO:0000313" key="1">
    <source>
        <dbReference type="EMBL" id="KAK7504016.1"/>
    </source>
</evidence>
<accession>A0ABD0LY07</accession>